<dbReference type="STRING" id="45076.Lwor_2611"/>
<organism evidence="2 3">
    <name type="scientific">Legionella worsleiensis</name>
    <dbReference type="NCBI Taxonomy" id="45076"/>
    <lineage>
        <taxon>Bacteria</taxon>
        <taxon>Pseudomonadati</taxon>
        <taxon>Pseudomonadota</taxon>
        <taxon>Gammaproteobacteria</taxon>
        <taxon>Legionellales</taxon>
        <taxon>Legionellaceae</taxon>
        <taxon>Legionella</taxon>
    </lineage>
</organism>
<keyword evidence="3" id="KW-1185">Reference proteome</keyword>
<dbReference type="EMBL" id="LNZC01000031">
    <property type="protein sequence ID" value="KTD76045.1"/>
    <property type="molecule type" value="Genomic_DNA"/>
</dbReference>
<dbReference type="PATRIC" id="fig|45076.6.peg.2867"/>
<dbReference type="RefSeq" id="WP_058494348.1">
    <property type="nucleotide sequence ID" value="NZ_CBCRUR010000028.1"/>
</dbReference>
<proteinExistence type="predicted"/>
<evidence type="ECO:0008006" key="4">
    <source>
        <dbReference type="Google" id="ProtNLM"/>
    </source>
</evidence>
<feature type="coiled-coil region" evidence="1">
    <location>
        <begin position="351"/>
        <end position="378"/>
    </location>
</feature>
<accession>A0A0W1A3V4</accession>
<evidence type="ECO:0000313" key="2">
    <source>
        <dbReference type="EMBL" id="KTD76045.1"/>
    </source>
</evidence>
<keyword evidence="1" id="KW-0175">Coiled coil</keyword>
<gene>
    <name evidence="2" type="ORF">Lwor_2611</name>
</gene>
<comment type="caution">
    <text evidence="2">The sequence shown here is derived from an EMBL/GenBank/DDBJ whole genome shotgun (WGS) entry which is preliminary data.</text>
</comment>
<dbReference type="Proteomes" id="UP000054662">
    <property type="component" value="Unassembled WGS sequence"/>
</dbReference>
<protein>
    <recommendedName>
        <fullName evidence="4">J domain-containing protein</fullName>
    </recommendedName>
</protein>
<name>A0A0W1A3V4_9GAMM</name>
<evidence type="ECO:0000256" key="1">
    <source>
        <dbReference type="SAM" id="Coils"/>
    </source>
</evidence>
<evidence type="ECO:0000313" key="3">
    <source>
        <dbReference type="Proteomes" id="UP000054662"/>
    </source>
</evidence>
<sequence length="416" mass="47376">MTLEAKLVSLVTHYAQFDDLRLGAAVGSDKHNLLSLERDFVNLVNQQLLTNGPTKEIIISKYRELSLKFHPDRHQDFSPEIRWIEHHLSEGRNDGACFKVLGSCRDKLINPQQFKELKFTDIKTTEDCMRWLEDLKNQADTFSGRSLYESLQGLLEQSSEFFDDADKIKPTSLRVLIKAIPIMFATYGSFIFVEELIAVYAIYFVVLKSGQYLESCESTELKSIGKTLQELSSVTATATTSLLTHLVEMIFWASHQCLDMSLQIGSSLLNSALCEPASSQDAEVNLHAEICRDMIMACQNMQEGMYFRTPQLKVISEPLESYMRSSSQQLFRGWRTGHDKYLAVDDFLFQMRVLDKGAESVDEKLDKAEKELVKIKANSRIYCDSMALAVDKAVLRLEYFKESDGADRQMVLFAPD</sequence>
<dbReference type="AlphaFoldDB" id="A0A0W1A3V4"/>
<reference evidence="2 3" key="1">
    <citation type="submission" date="2015-11" db="EMBL/GenBank/DDBJ databases">
        <title>Genomic analysis of 38 Legionella species identifies large and diverse effector repertoires.</title>
        <authorList>
            <person name="Burstein D."/>
            <person name="Amaro F."/>
            <person name="Zusman T."/>
            <person name="Lifshitz Z."/>
            <person name="Cohen O."/>
            <person name="Gilbert J.A."/>
            <person name="Pupko T."/>
            <person name="Shuman H.A."/>
            <person name="Segal G."/>
        </authorList>
    </citation>
    <scope>NUCLEOTIDE SEQUENCE [LARGE SCALE GENOMIC DNA]</scope>
    <source>
        <strain evidence="2 3">ATCC 49508</strain>
    </source>
</reference>
<dbReference type="OrthoDB" id="5652496at2"/>